<dbReference type="SMART" id="SM00065">
    <property type="entry name" value="GAF"/>
    <property type="match status" value="1"/>
</dbReference>
<feature type="domain" description="PAS" evidence="5">
    <location>
        <begin position="29"/>
        <end position="99"/>
    </location>
</feature>
<reference evidence="7 8" key="1">
    <citation type="journal article" date="2013" name="Genome Announc.">
        <title>Draft Genome Sequence of Methylophaga lonarensis MPLT, a Haloalkaliphilic (Non-Methane-Utilizing) Methylotroph.</title>
        <authorList>
            <person name="Shetty S.A."/>
            <person name="Marathe N.P."/>
            <person name="Munot H."/>
            <person name="Antony C.P."/>
            <person name="Dhotre D.P."/>
            <person name="Murrell J.C."/>
            <person name="Shouche Y.S."/>
        </authorList>
    </citation>
    <scope>NUCLEOTIDE SEQUENCE [LARGE SCALE GENOMIC DNA]</scope>
    <source>
        <strain evidence="7 8">MPL</strain>
    </source>
</reference>
<keyword evidence="4" id="KW-0175">Coiled coil</keyword>
<gene>
    <name evidence="7" type="ORF">MPL1_07598</name>
</gene>
<feature type="coiled-coil region" evidence="4">
    <location>
        <begin position="2"/>
        <end position="29"/>
    </location>
</feature>
<name>M7P0J4_9GAMM</name>
<dbReference type="PANTHER" id="PTHR45138:SF9">
    <property type="entry name" value="DIGUANYLATE CYCLASE DGCM-RELATED"/>
    <property type="match status" value="1"/>
</dbReference>
<dbReference type="SMART" id="SM00086">
    <property type="entry name" value="PAC"/>
    <property type="match status" value="1"/>
</dbReference>
<dbReference type="PANTHER" id="PTHR45138">
    <property type="entry name" value="REGULATORY COMPONENTS OF SENSORY TRANSDUCTION SYSTEM"/>
    <property type="match status" value="1"/>
</dbReference>
<dbReference type="InterPro" id="IPR043128">
    <property type="entry name" value="Rev_trsase/Diguanyl_cyclase"/>
</dbReference>
<dbReference type="SUPFAM" id="SSF55073">
    <property type="entry name" value="Nucleotide cyclase"/>
    <property type="match status" value="1"/>
</dbReference>
<dbReference type="Proteomes" id="UP000012019">
    <property type="component" value="Unassembled WGS sequence"/>
</dbReference>
<sequence length="487" mass="54482">MITLNEQEYKSLKEQAEQLNTVTDELTAALSLLQDISESASAMIWMSGSDQKYHYFNQPFLEFTGKQLSELSGFGWIETVYPEDISRCISTYRKAFTARQRFEVIYRLKRHDGEYRWIICHGAPRFRGEQFVGFIGHCLDFTEHKRNEILEQTRSEALSQVATGMPLKFILHTIVSGIEKAKPEALCSIQLLEPKTLKLKNGAAPSLPDFYTQEVEKLTAEIGIGCCGTAAVTGEIVIAEDINNHPDWQDFLHLTQKAGLHSCWSAPIFSSQGEILGTFAIYHREPHSPGKEDFTIIRHAAELAGIAIERARDTEQLNRLATTDYLTGLANRRVFFQRLEAEISRVQRSLNPASLLMLDLDHFKDINDRFGHAAGDTALKTFSDIIRQRLRDTDVAARVGGEEFALLLPGADAEAAHHFAESLRNVIELTELHLGDTLSIQLTVSIGIAEITPQSSAEQVMSRADQALYLAKNSGRNRVCRAADDAA</sequence>
<dbReference type="EMBL" id="APHR01000037">
    <property type="protein sequence ID" value="EMR12996.1"/>
    <property type="molecule type" value="Genomic_DNA"/>
</dbReference>
<dbReference type="Gene3D" id="3.30.450.20">
    <property type="entry name" value="PAS domain"/>
    <property type="match status" value="1"/>
</dbReference>
<dbReference type="SUPFAM" id="SSF55781">
    <property type="entry name" value="GAF domain-like"/>
    <property type="match status" value="1"/>
</dbReference>
<dbReference type="Gene3D" id="3.30.450.40">
    <property type="match status" value="1"/>
</dbReference>
<comment type="catalytic activity">
    <reaction evidence="3">
        <text>2 GTP = 3',3'-c-di-GMP + 2 diphosphate</text>
        <dbReference type="Rhea" id="RHEA:24898"/>
        <dbReference type="ChEBI" id="CHEBI:33019"/>
        <dbReference type="ChEBI" id="CHEBI:37565"/>
        <dbReference type="ChEBI" id="CHEBI:58805"/>
        <dbReference type="EC" id="2.7.7.65"/>
    </reaction>
</comment>
<accession>M7P0J4</accession>
<evidence type="ECO:0000259" key="6">
    <source>
        <dbReference type="PROSITE" id="PS50887"/>
    </source>
</evidence>
<dbReference type="RefSeq" id="WP_009726508.1">
    <property type="nucleotide sequence ID" value="NZ_APHR01000037.1"/>
</dbReference>
<dbReference type="InterPro" id="IPR029016">
    <property type="entry name" value="GAF-like_dom_sf"/>
</dbReference>
<comment type="cofactor">
    <cofactor evidence="1">
        <name>Mg(2+)</name>
        <dbReference type="ChEBI" id="CHEBI:18420"/>
    </cofactor>
</comment>
<evidence type="ECO:0000256" key="3">
    <source>
        <dbReference type="ARBA" id="ARBA00034247"/>
    </source>
</evidence>
<dbReference type="STRING" id="1286106.MPL1_07598"/>
<dbReference type="AlphaFoldDB" id="M7P0J4"/>
<dbReference type="Gene3D" id="3.30.70.270">
    <property type="match status" value="1"/>
</dbReference>
<dbReference type="InterPro" id="IPR029787">
    <property type="entry name" value="Nucleotide_cyclase"/>
</dbReference>
<dbReference type="eggNOG" id="COG2202">
    <property type="taxonomic scope" value="Bacteria"/>
</dbReference>
<dbReference type="InterPro" id="IPR001610">
    <property type="entry name" value="PAC"/>
</dbReference>
<dbReference type="InterPro" id="IPR003018">
    <property type="entry name" value="GAF"/>
</dbReference>
<evidence type="ECO:0000256" key="4">
    <source>
        <dbReference type="SAM" id="Coils"/>
    </source>
</evidence>
<protein>
    <recommendedName>
        <fullName evidence="2">diguanylate cyclase</fullName>
        <ecNumber evidence="2">2.7.7.65</ecNumber>
    </recommendedName>
</protein>
<dbReference type="NCBIfam" id="TIGR00254">
    <property type="entry name" value="GGDEF"/>
    <property type="match status" value="1"/>
</dbReference>
<evidence type="ECO:0000259" key="5">
    <source>
        <dbReference type="PROSITE" id="PS50112"/>
    </source>
</evidence>
<proteinExistence type="predicted"/>
<dbReference type="InterPro" id="IPR050469">
    <property type="entry name" value="Diguanylate_Cyclase"/>
</dbReference>
<organism evidence="7 8">
    <name type="scientific">Methylophaga lonarensis MPL</name>
    <dbReference type="NCBI Taxonomy" id="1286106"/>
    <lineage>
        <taxon>Bacteria</taxon>
        <taxon>Pseudomonadati</taxon>
        <taxon>Pseudomonadota</taxon>
        <taxon>Gammaproteobacteria</taxon>
        <taxon>Thiotrichales</taxon>
        <taxon>Piscirickettsiaceae</taxon>
        <taxon>Methylophaga</taxon>
    </lineage>
</organism>
<dbReference type="InterPro" id="IPR035965">
    <property type="entry name" value="PAS-like_dom_sf"/>
</dbReference>
<dbReference type="InterPro" id="IPR000160">
    <property type="entry name" value="GGDEF_dom"/>
</dbReference>
<evidence type="ECO:0000313" key="8">
    <source>
        <dbReference type="Proteomes" id="UP000012019"/>
    </source>
</evidence>
<dbReference type="CDD" id="cd01949">
    <property type="entry name" value="GGDEF"/>
    <property type="match status" value="1"/>
</dbReference>
<dbReference type="SUPFAM" id="SSF55785">
    <property type="entry name" value="PYP-like sensor domain (PAS domain)"/>
    <property type="match status" value="1"/>
</dbReference>
<dbReference type="PATRIC" id="fig|1286106.3.peg.1524"/>
<dbReference type="GO" id="GO:0052621">
    <property type="term" value="F:diguanylate cyclase activity"/>
    <property type="evidence" value="ECO:0007669"/>
    <property type="project" value="UniProtKB-EC"/>
</dbReference>
<dbReference type="Pfam" id="PF08447">
    <property type="entry name" value="PAS_3"/>
    <property type="match status" value="1"/>
</dbReference>
<dbReference type="InterPro" id="IPR000014">
    <property type="entry name" value="PAS"/>
</dbReference>
<dbReference type="SMART" id="SM00091">
    <property type="entry name" value="PAS"/>
    <property type="match status" value="1"/>
</dbReference>
<dbReference type="InterPro" id="IPR013655">
    <property type="entry name" value="PAS_fold_3"/>
</dbReference>
<evidence type="ECO:0000313" key="7">
    <source>
        <dbReference type="EMBL" id="EMR12996.1"/>
    </source>
</evidence>
<dbReference type="CDD" id="cd00130">
    <property type="entry name" value="PAS"/>
    <property type="match status" value="1"/>
</dbReference>
<dbReference type="SMART" id="SM00267">
    <property type="entry name" value="GGDEF"/>
    <property type="match status" value="1"/>
</dbReference>
<dbReference type="EC" id="2.7.7.65" evidence="2"/>
<dbReference type="eggNOG" id="COG3706">
    <property type="taxonomic scope" value="Bacteria"/>
</dbReference>
<dbReference type="NCBIfam" id="TIGR00229">
    <property type="entry name" value="sensory_box"/>
    <property type="match status" value="1"/>
</dbReference>
<evidence type="ECO:0000256" key="2">
    <source>
        <dbReference type="ARBA" id="ARBA00012528"/>
    </source>
</evidence>
<keyword evidence="8" id="KW-1185">Reference proteome</keyword>
<evidence type="ECO:0000256" key="1">
    <source>
        <dbReference type="ARBA" id="ARBA00001946"/>
    </source>
</evidence>
<dbReference type="FunFam" id="3.30.70.270:FF:000001">
    <property type="entry name" value="Diguanylate cyclase domain protein"/>
    <property type="match status" value="1"/>
</dbReference>
<feature type="domain" description="GGDEF" evidence="6">
    <location>
        <begin position="351"/>
        <end position="484"/>
    </location>
</feature>
<dbReference type="Pfam" id="PF00990">
    <property type="entry name" value="GGDEF"/>
    <property type="match status" value="1"/>
</dbReference>
<comment type="caution">
    <text evidence="7">The sequence shown here is derived from an EMBL/GenBank/DDBJ whole genome shotgun (WGS) entry which is preliminary data.</text>
</comment>
<dbReference type="PROSITE" id="PS50887">
    <property type="entry name" value="GGDEF"/>
    <property type="match status" value="1"/>
</dbReference>
<dbReference type="PROSITE" id="PS50112">
    <property type="entry name" value="PAS"/>
    <property type="match status" value="1"/>
</dbReference>
<dbReference type="Pfam" id="PF01590">
    <property type="entry name" value="GAF"/>
    <property type="match status" value="1"/>
</dbReference>
<dbReference type="OrthoDB" id="5621267at2"/>